<name>A0AAV2SJQ4_MEGNR</name>
<evidence type="ECO:0008006" key="3">
    <source>
        <dbReference type="Google" id="ProtNLM"/>
    </source>
</evidence>
<dbReference type="AlphaFoldDB" id="A0AAV2SJQ4"/>
<dbReference type="InterPro" id="IPR012337">
    <property type="entry name" value="RNaseH-like_sf"/>
</dbReference>
<proteinExistence type="predicted"/>
<sequence>MIEQYKALRNLFLEEIPKHHRKVAQQPRVRRIRAALNNKFTLPTLYFILHALEIFQKYKKLFQRSDTTIHLLYDKQIDLFRKTLLYFCHLEKIEMLKCSDTLLSFDYENKDNILPQTEFSIGRNAKKLISEFAENDKTVFLQSIKYFFIKICNLLKKNLSLKNKFLANLRFLKPENKVIEGEKMILGCASFMPPITKFKSRDMDALSIEWKQLILEDVPEVRKTNDHICVRDYWKTVFELKDAGEPKFPLIQKVVWFALSIAEANAEVERLFSQIFHIVNKDRNRLSTHSIKGLLVTKSYIQTIGTCLNFKNRQ</sequence>
<keyword evidence="2" id="KW-1185">Reference proteome</keyword>
<accession>A0AAV2SJQ4</accession>
<gene>
    <name evidence="1" type="ORF">MNOR_LOCUS36959</name>
</gene>
<comment type="caution">
    <text evidence="1">The sequence shown here is derived from an EMBL/GenBank/DDBJ whole genome shotgun (WGS) entry which is preliminary data.</text>
</comment>
<evidence type="ECO:0000313" key="1">
    <source>
        <dbReference type="EMBL" id="CAL4194638.1"/>
    </source>
</evidence>
<reference evidence="1 2" key="1">
    <citation type="submission" date="2024-05" db="EMBL/GenBank/DDBJ databases">
        <authorList>
            <person name="Wallberg A."/>
        </authorList>
    </citation>
    <scope>NUCLEOTIDE SEQUENCE [LARGE SCALE GENOMIC DNA]</scope>
</reference>
<evidence type="ECO:0000313" key="2">
    <source>
        <dbReference type="Proteomes" id="UP001497623"/>
    </source>
</evidence>
<protein>
    <recommendedName>
        <fullName evidence="3">HAT C-terminal dimerisation domain-containing protein</fullName>
    </recommendedName>
</protein>
<organism evidence="1 2">
    <name type="scientific">Meganyctiphanes norvegica</name>
    <name type="common">Northern krill</name>
    <name type="synonym">Thysanopoda norvegica</name>
    <dbReference type="NCBI Taxonomy" id="48144"/>
    <lineage>
        <taxon>Eukaryota</taxon>
        <taxon>Metazoa</taxon>
        <taxon>Ecdysozoa</taxon>
        <taxon>Arthropoda</taxon>
        <taxon>Crustacea</taxon>
        <taxon>Multicrustacea</taxon>
        <taxon>Malacostraca</taxon>
        <taxon>Eumalacostraca</taxon>
        <taxon>Eucarida</taxon>
        <taxon>Euphausiacea</taxon>
        <taxon>Euphausiidae</taxon>
        <taxon>Meganyctiphanes</taxon>
    </lineage>
</organism>
<dbReference type="EMBL" id="CAXKWB010070924">
    <property type="protein sequence ID" value="CAL4194638.1"/>
    <property type="molecule type" value="Genomic_DNA"/>
</dbReference>
<dbReference type="Proteomes" id="UP001497623">
    <property type="component" value="Unassembled WGS sequence"/>
</dbReference>
<dbReference type="SUPFAM" id="SSF53098">
    <property type="entry name" value="Ribonuclease H-like"/>
    <property type="match status" value="1"/>
</dbReference>